<evidence type="ECO:0000313" key="1">
    <source>
        <dbReference type="EMBL" id="KZR95647.1"/>
    </source>
</evidence>
<dbReference type="EMBL" id="LRGB01027857">
    <property type="protein sequence ID" value="KZR95647.1"/>
    <property type="molecule type" value="Genomic_DNA"/>
</dbReference>
<name>A0A164DD04_9CRUS</name>
<keyword evidence="2" id="KW-1185">Reference proteome</keyword>
<protein>
    <submittedName>
        <fullName evidence="1">Uncharacterized protein</fullName>
    </submittedName>
</protein>
<accession>A0A164DD04</accession>
<gene>
    <name evidence="1" type="ORF">APZ42_010510</name>
</gene>
<evidence type="ECO:0000313" key="2">
    <source>
        <dbReference type="Proteomes" id="UP000076858"/>
    </source>
</evidence>
<reference evidence="1 2" key="1">
    <citation type="submission" date="2016-03" db="EMBL/GenBank/DDBJ databases">
        <title>EvidentialGene: Evidence-directed Construction of Genes on Genomes.</title>
        <authorList>
            <person name="Gilbert D.G."/>
            <person name="Choi J.-H."/>
            <person name="Mockaitis K."/>
            <person name="Colbourne J."/>
            <person name="Pfrender M."/>
        </authorList>
    </citation>
    <scope>NUCLEOTIDE SEQUENCE [LARGE SCALE GENOMIC DNA]</scope>
    <source>
        <strain evidence="1 2">Xinb3</strain>
        <tissue evidence="1">Complete organism</tissue>
    </source>
</reference>
<dbReference type="Proteomes" id="UP000076858">
    <property type="component" value="Unassembled WGS sequence"/>
</dbReference>
<organism evidence="1 2">
    <name type="scientific">Daphnia magna</name>
    <dbReference type="NCBI Taxonomy" id="35525"/>
    <lineage>
        <taxon>Eukaryota</taxon>
        <taxon>Metazoa</taxon>
        <taxon>Ecdysozoa</taxon>
        <taxon>Arthropoda</taxon>
        <taxon>Crustacea</taxon>
        <taxon>Branchiopoda</taxon>
        <taxon>Diplostraca</taxon>
        <taxon>Cladocera</taxon>
        <taxon>Anomopoda</taxon>
        <taxon>Daphniidae</taxon>
        <taxon>Daphnia</taxon>
    </lineage>
</organism>
<dbReference type="AlphaFoldDB" id="A0A164DD04"/>
<sequence length="46" mass="5186">LKIGGKSSRPRKIVMTVERTRGEDRNEAELPNEYNVTFLKCSSTSS</sequence>
<proteinExistence type="predicted"/>
<feature type="non-terminal residue" evidence="1">
    <location>
        <position position="1"/>
    </location>
</feature>
<comment type="caution">
    <text evidence="1">The sequence shown here is derived from an EMBL/GenBank/DDBJ whole genome shotgun (WGS) entry which is preliminary data.</text>
</comment>